<evidence type="ECO:0000313" key="2">
    <source>
        <dbReference type="Proteomes" id="UP000270094"/>
    </source>
</evidence>
<dbReference type="AlphaFoldDB" id="A0A3P7LNN6"/>
<name>A0A3P7LNN6_STRVU</name>
<gene>
    <name evidence="1" type="ORF">SVUK_LOCUS15816</name>
</gene>
<reference evidence="1" key="1">
    <citation type="submission" date="2018-11" db="EMBL/GenBank/DDBJ databases">
        <authorList>
            <consortium name="Pathogen Informatics"/>
        </authorList>
    </citation>
    <scope>NUCLEOTIDE SEQUENCE [LARGE SCALE GENOMIC DNA]</scope>
</reference>
<dbReference type="Proteomes" id="UP000270094">
    <property type="component" value="Unassembled WGS sequence"/>
</dbReference>
<dbReference type="EMBL" id="UYYB01110184">
    <property type="protein sequence ID" value="VDM80818.1"/>
    <property type="molecule type" value="Genomic_DNA"/>
</dbReference>
<sequence>MTMAVTGQYVDCKWPHNIGLTDDQRRKVQDTVKWEAGVEAHARVLNAPAKATVILVGLFGIVAEAKDFRFFLNF</sequence>
<accession>A0A3P7LNN6</accession>
<keyword evidence="2" id="KW-1185">Reference proteome</keyword>
<protein>
    <submittedName>
        <fullName evidence="1">Uncharacterized protein</fullName>
    </submittedName>
</protein>
<evidence type="ECO:0000313" key="1">
    <source>
        <dbReference type="EMBL" id="VDM80818.1"/>
    </source>
</evidence>
<proteinExistence type="predicted"/>
<organism evidence="1 2">
    <name type="scientific">Strongylus vulgaris</name>
    <name type="common">Blood worm</name>
    <dbReference type="NCBI Taxonomy" id="40348"/>
    <lineage>
        <taxon>Eukaryota</taxon>
        <taxon>Metazoa</taxon>
        <taxon>Ecdysozoa</taxon>
        <taxon>Nematoda</taxon>
        <taxon>Chromadorea</taxon>
        <taxon>Rhabditida</taxon>
        <taxon>Rhabditina</taxon>
        <taxon>Rhabditomorpha</taxon>
        <taxon>Strongyloidea</taxon>
        <taxon>Strongylidae</taxon>
        <taxon>Strongylus</taxon>
    </lineage>
</organism>